<dbReference type="RefSeq" id="WP_117387043.1">
    <property type="nucleotide sequence ID" value="NZ_MZGX01000013.1"/>
</dbReference>
<dbReference type="Pfam" id="PF13193">
    <property type="entry name" value="AMP-binding_C"/>
    <property type="match status" value="1"/>
</dbReference>
<dbReference type="SUPFAM" id="SSF52777">
    <property type="entry name" value="CoA-dependent acyltransferases"/>
    <property type="match status" value="4"/>
</dbReference>
<dbReference type="Pfam" id="PF00106">
    <property type="entry name" value="adh_short"/>
    <property type="match status" value="1"/>
</dbReference>
<dbReference type="GO" id="GO:0005737">
    <property type="term" value="C:cytoplasm"/>
    <property type="evidence" value="ECO:0007669"/>
    <property type="project" value="TreeGrafter"/>
</dbReference>
<dbReference type="PRINTS" id="PR00081">
    <property type="entry name" value="GDHRDH"/>
</dbReference>
<dbReference type="InterPro" id="IPR025110">
    <property type="entry name" value="AMP-bd_C"/>
</dbReference>
<name>A0A1V4SL68_RUMHU</name>
<keyword evidence="8" id="KW-0808">Transferase</keyword>
<dbReference type="InterPro" id="IPR002347">
    <property type="entry name" value="SDR_fam"/>
</dbReference>
<dbReference type="Gene3D" id="2.30.38.10">
    <property type="entry name" value="Luciferase, Domain 3"/>
    <property type="match status" value="1"/>
</dbReference>
<evidence type="ECO:0000256" key="2">
    <source>
        <dbReference type="ARBA" id="ARBA00006484"/>
    </source>
</evidence>
<dbReference type="CDD" id="cd05233">
    <property type="entry name" value="SDR_c"/>
    <property type="match status" value="1"/>
</dbReference>
<gene>
    <name evidence="8" type="primary">ppsB</name>
    <name evidence="8" type="ORF">CLHUN_22140</name>
</gene>
<evidence type="ECO:0000256" key="5">
    <source>
        <dbReference type="ARBA" id="ARBA00023002"/>
    </source>
</evidence>
<keyword evidence="4" id="KW-0597">Phosphoprotein</keyword>
<protein>
    <submittedName>
        <fullName evidence="8">Plipastatin synthase subunit B</fullName>
        <ecNumber evidence="8">2.3.1.-</ecNumber>
    </submittedName>
</protein>
<dbReference type="GO" id="GO:0008610">
    <property type="term" value="P:lipid biosynthetic process"/>
    <property type="evidence" value="ECO:0007669"/>
    <property type="project" value="UniProtKB-ARBA"/>
</dbReference>
<dbReference type="SUPFAM" id="SSF51735">
    <property type="entry name" value="NAD(P)-binding Rossmann-fold domains"/>
    <property type="match status" value="1"/>
</dbReference>
<evidence type="ECO:0000256" key="6">
    <source>
        <dbReference type="SAM" id="MobiDB-lite"/>
    </source>
</evidence>
<dbReference type="Gene3D" id="3.40.50.720">
    <property type="entry name" value="NAD(P)-binding Rossmann-like Domain"/>
    <property type="match status" value="1"/>
</dbReference>
<dbReference type="CDD" id="cd05930">
    <property type="entry name" value="A_NRPS"/>
    <property type="match status" value="1"/>
</dbReference>
<organism evidence="8 9">
    <name type="scientific">Ruminiclostridium hungatei</name>
    <name type="common">Clostridium hungatei</name>
    <dbReference type="NCBI Taxonomy" id="48256"/>
    <lineage>
        <taxon>Bacteria</taxon>
        <taxon>Bacillati</taxon>
        <taxon>Bacillota</taxon>
        <taxon>Clostridia</taxon>
        <taxon>Eubacteriales</taxon>
        <taxon>Oscillospiraceae</taxon>
        <taxon>Ruminiclostridium</taxon>
    </lineage>
</organism>
<evidence type="ECO:0000256" key="4">
    <source>
        <dbReference type="ARBA" id="ARBA00022553"/>
    </source>
</evidence>
<dbReference type="Pfam" id="PF00668">
    <property type="entry name" value="Condensation"/>
    <property type="match status" value="2"/>
</dbReference>
<dbReference type="GO" id="GO:0008206">
    <property type="term" value="P:bile acid metabolic process"/>
    <property type="evidence" value="ECO:0007669"/>
    <property type="project" value="UniProtKB-ARBA"/>
</dbReference>
<evidence type="ECO:0000256" key="1">
    <source>
        <dbReference type="ARBA" id="ARBA00001957"/>
    </source>
</evidence>
<dbReference type="InterPro" id="IPR036291">
    <property type="entry name" value="NAD(P)-bd_dom_sf"/>
</dbReference>
<dbReference type="InterPro" id="IPR020904">
    <property type="entry name" value="Sc_DH/Rdtase_CS"/>
</dbReference>
<dbReference type="InterPro" id="IPR009081">
    <property type="entry name" value="PP-bd_ACP"/>
</dbReference>
<feature type="compositionally biased region" description="Polar residues" evidence="6">
    <location>
        <begin position="99"/>
        <end position="110"/>
    </location>
</feature>
<dbReference type="PANTHER" id="PTHR45527:SF1">
    <property type="entry name" value="FATTY ACID SYNTHASE"/>
    <property type="match status" value="1"/>
</dbReference>
<dbReference type="PROSITE" id="PS00061">
    <property type="entry name" value="ADH_SHORT"/>
    <property type="match status" value="1"/>
</dbReference>
<comment type="caution">
    <text evidence="8">The sequence shown here is derived from an EMBL/GenBank/DDBJ whole genome shotgun (WGS) entry which is preliminary data.</text>
</comment>
<dbReference type="InterPro" id="IPR045851">
    <property type="entry name" value="AMP-bd_C_sf"/>
</dbReference>
<dbReference type="InterPro" id="IPR001242">
    <property type="entry name" value="Condensation_dom"/>
</dbReference>
<dbReference type="Pfam" id="PF00501">
    <property type="entry name" value="AMP-binding"/>
    <property type="match status" value="1"/>
</dbReference>
<dbReference type="SMART" id="SM00822">
    <property type="entry name" value="PKS_KR"/>
    <property type="match status" value="1"/>
</dbReference>
<dbReference type="PROSITE" id="PS00455">
    <property type="entry name" value="AMP_BINDING"/>
    <property type="match status" value="1"/>
</dbReference>
<accession>A0A1V4SL68</accession>
<dbReference type="InterPro" id="IPR036736">
    <property type="entry name" value="ACP-like_sf"/>
</dbReference>
<dbReference type="Gene3D" id="3.40.50.980">
    <property type="match status" value="2"/>
</dbReference>
<dbReference type="Gene3D" id="3.30.559.30">
    <property type="entry name" value="Nonribosomal peptide synthetase, condensation domain"/>
    <property type="match status" value="2"/>
</dbReference>
<dbReference type="SUPFAM" id="SSF56801">
    <property type="entry name" value="Acetyl-CoA synthetase-like"/>
    <property type="match status" value="1"/>
</dbReference>
<keyword evidence="9" id="KW-1185">Reference proteome</keyword>
<dbReference type="EMBL" id="MZGX01000013">
    <property type="protein sequence ID" value="OPX43971.1"/>
    <property type="molecule type" value="Genomic_DNA"/>
</dbReference>
<dbReference type="FunFam" id="3.40.50.980:FF:000001">
    <property type="entry name" value="Non-ribosomal peptide synthetase"/>
    <property type="match status" value="1"/>
</dbReference>
<dbReference type="InterPro" id="IPR023213">
    <property type="entry name" value="CAT-like_dom_sf"/>
</dbReference>
<comment type="similarity">
    <text evidence="2">Belongs to the short-chain dehydrogenases/reductases (SDR) family.</text>
</comment>
<dbReference type="Gene3D" id="3.30.300.30">
    <property type="match status" value="1"/>
</dbReference>
<dbReference type="Gene3D" id="3.30.559.10">
    <property type="entry name" value="Chloramphenicol acetyltransferase-like domain"/>
    <property type="match status" value="2"/>
</dbReference>
<dbReference type="InterPro" id="IPR000873">
    <property type="entry name" value="AMP-dep_synth/lig_dom"/>
</dbReference>
<keyword evidence="8" id="KW-0012">Acyltransferase</keyword>
<evidence type="ECO:0000259" key="7">
    <source>
        <dbReference type="SMART" id="SM00822"/>
    </source>
</evidence>
<dbReference type="GO" id="GO:0044550">
    <property type="term" value="P:secondary metabolite biosynthetic process"/>
    <property type="evidence" value="ECO:0007669"/>
    <property type="project" value="TreeGrafter"/>
</dbReference>
<dbReference type="GO" id="GO:0031177">
    <property type="term" value="F:phosphopantetheine binding"/>
    <property type="evidence" value="ECO:0007669"/>
    <property type="project" value="TreeGrafter"/>
</dbReference>
<dbReference type="InterPro" id="IPR010071">
    <property type="entry name" value="AA_adenyl_dom"/>
</dbReference>
<dbReference type="PRINTS" id="PR00080">
    <property type="entry name" value="SDRFAMILY"/>
</dbReference>
<dbReference type="GO" id="GO:0043041">
    <property type="term" value="P:amino acid activation for nonribosomal peptide biosynthetic process"/>
    <property type="evidence" value="ECO:0007669"/>
    <property type="project" value="TreeGrafter"/>
</dbReference>
<dbReference type="STRING" id="48256.CLHUN_22140"/>
<feature type="domain" description="Ketoreductase" evidence="7">
    <location>
        <begin position="1807"/>
        <end position="1976"/>
    </location>
</feature>
<dbReference type="GO" id="GO:0016746">
    <property type="term" value="F:acyltransferase activity"/>
    <property type="evidence" value="ECO:0007669"/>
    <property type="project" value="UniProtKB-KW"/>
</dbReference>
<feature type="compositionally biased region" description="Basic and acidic residues" evidence="6">
    <location>
        <begin position="111"/>
        <end position="121"/>
    </location>
</feature>
<dbReference type="GO" id="GO:0016491">
    <property type="term" value="F:oxidoreductase activity"/>
    <property type="evidence" value="ECO:0007669"/>
    <property type="project" value="UniProtKB-KW"/>
</dbReference>
<dbReference type="OrthoDB" id="9778383at2"/>
<proteinExistence type="inferred from homology"/>
<dbReference type="Proteomes" id="UP000191554">
    <property type="component" value="Unassembled WGS sequence"/>
</dbReference>
<dbReference type="NCBIfam" id="TIGR01733">
    <property type="entry name" value="AA-adenyl-dom"/>
    <property type="match status" value="1"/>
</dbReference>
<evidence type="ECO:0000313" key="8">
    <source>
        <dbReference type="EMBL" id="OPX43971.1"/>
    </source>
</evidence>
<dbReference type="SUPFAM" id="SSF47336">
    <property type="entry name" value="ACP-like"/>
    <property type="match status" value="3"/>
</dbReference>
<feature type="region of interest" description="Disordered" evidence="6">
    <location>
        <begin position="99"/>
        <end position="121"/>
    </location>
</feature>
<dbReference type="InterPro" id="IPR057326">
    <property type="entry name" value="KR_dom"/>
</dbReference>
<dbReference type="FunFam" id="3.40.50.720:FF:000084">
    <property type="entry name" value="Short-chain dehydrogenase reductase"/>
    <property type="match status" value="1"/>
</dbReference>
<dbReference type="Pfam" id="PF00550">
    <property type="entry name" value="PP-binding"/>
    <property type="match status" value="2"/>
</dbReference>
<evidence type="ECO:0000256" key="3">
    <source>
        <dbReference type="ARBA" id="ARBA00022450"/>
    </source>
</evidence>
<evidence type="ECO:0000313" key="9">
    <source>
        <dbReference type="Proteomes" id="UP000191554"/>
    </source>
</evidence>
<dbReference type="InterPro" id="IPR020845">
    <property type="entry name" value="AMP-binding_CS"/>
</dbReference>
<dbReference type="EC" id="2.3.1.-" evidence="8"/>
<dbReference type="Gene3D" id="1.10.1200.10">
    <property type="entry name" value="ACP-like"/>
    <property type="match status" value="2"/>
</dbReference>
<reference evidence="8 9" key="1">
    <citation type="submission" date="2017-03" db="EMBL/GenBank/DDBJ databases">
        <title>Genome sequence of Clostridium hungatei DSM 14427.</title>
        <authorList>
            <person name="Poehlein A."/>
            <person name="Daniel R."/>
        </authorList>
    </citation>
    <scope>NUCLEOTIDE SEQUENCE [LARGE SCALE GENOMIC DNA]</scope>
    <source>
        <strain evidence="8 9">DSM 14427</strain>
    </source>
</reference>
<comment type="cofactor">
    <cofactor evidence="1">
        <name>pantetheine 4'-phosphate</name>
        <dbReference type="ChEBI" id="CHEBI:47942"/>
    </cofactor>
</comment>
<sequence length="2060" mass="234296">MELYRDNIKKSVYEIISKVTGHAPEDIDNDMYLEADLGLDSIKMITVMNEMMGLVPADQMEEFTAENPVASMMAMQAVGDIVEVFENWYLHKIDEQMNQNENNSDKFQSSRNEEVTARADSNKEVTAEANIRQTIYELISKVTGHSLDSIDNDMYLEADLGLDSIKMITVMNEMINLIPAGQMEKFTAENSVASMMTLQTVGEIAEIFENWQETNSQDQTGEKASMEQPEYDIEGQQEYLEVLNSQYAFLTCYQAISTLTICSGVMVKGELNILCLQAAWKELIYRHPALRIVFEVAPKAKSFKGYMQKVLNHITLPDIKVEDIRYLNSSMQDKYLKESYEEHLNSKFDIFNWPLHNISVLQTGDRSFYIVLSIIHLITDGLGNQQLLRELLEIYSAKLNGTKASLPPEISVYEYNNLVNELNSWKSTQEDAALKSYLVQQGKEKYFFNPYGKDKKLELPEPFKPIKTKIKKFWIDENNTEKLFSNTKIWKVSLFVLFVSAYLKTIKQLKESENKIIINLPTGGKVYPNADATGVLSSFAQNMALSFDMKNTDESWEDLIKKVKAEIKSKLSSGLDRAQTFQAAFATKENEMLIDGKMPETVADIIRSSVKSNLYLSFIGNTNIKAGYGSNLEVEDYEAYTCTNPGTIDILVELFQGRILLTSNYDSSFFDEAYIDIHMNRFISNIYELAKISAAVEQSKQVPRTSAIFSKAVEAELCRIAGEICQREFTARDLDKDIDSELGIDSLERIRLVTRLSKTNKELDRNSMFTCGTLREMSYLLDDSSIAINENREIPDIQIPYLKIVQQCKLTPNAQAILFENQSITYSELERITNRLANYLNSQGLGSGSLVGIMTLPGSSMLLGMLGILKAGAAYVPVDPSYPAGRIQYIINHSEIKILITEDSLLGQLNALIEACNGIEKVISLDNVTNSKEFKASTLIDTVAWMEYPAVEPEYKSRPEDLMVVLYTSGSTGNPKGVMLNHLGYMNRLVWHQKIFNLKLGERVAQKTSCCFDISVWELFWPLMYGGTVCPVRKEIVKNPWALAQWLVDTKINIMHFVPSLFGEFVHALEQEAFSFKDLRWLIFSGEALPMYYVQEWIDKHGMATQLANLYGPTEASIDVTYHIIEKRPGAEGENQIPIGKPVDNVYILNLDENMRIKEVGEIGELWIGGIQLAKGYLKNPEKSAESFRPNPFSEIPGDFLYRTGDLTRKREDGSFEYHGRIDNQVKIRGFRIELGEIETVLNSHSNINEAAVIVVDGNEGQSQLVAYLSGRNTSDSEIKDHIGNKLPHYMIPHRIEWLQSLPKNPNGKLDRRAMQEVYRNKYGAVKTNEMAVINQVKEEKLQDVYNQEQEAIIPLAPAQRWLMNFFDFPYNWTGFTRFLFKQPLDYLTFNKAVNMLANRHDALRSILCQKDSQWVQKILPQGNYLNVEYFDAAHMDKEQIDQAVDELINDAIRSFDVDKWPLWKVIAVKISNSMYDMAFVGHHLISDVVTNNLLFKEIWQIYYNILSEQDIKLQASRSYREFVEHVEHEKDKKLQDYVAYWKEMFPLKEDVFRIPADFNLGANDEGSAATVEFVLDSHKTSIILSKAKRFFGSNVYPILLAPLYKLLGERYKQSKVIISHRVHGREIDANNTFFQTAGNFAVNFPMGIDFIQDEAWGSLVEKVKNTLETIPMNGISYDMVSDYLPVYMYPDTKMTPVRANYLGNRDVPKFDNFEFSKAGMDRRYSVPEQKRISVIEFFFSVVDGKLNLEIEYSKNLFKIETIKQLGEKYIESITKLISFVEEETSQTYRNKPFQNRKNGEGLLSDKVVIITGGGRGIGRSIALTMAKEGAEIVIVSRTREQLEQTAQEMQQLGVRSMIIPADISRQADVDKAMDLVLREYGKIDVLVNNAGITKFSAINDIEPEEWKKIIDVNLFGTYNFCRAVIPHFIKNNQGKIINMGSDSSFIGYPLMSAYAASKHAVLGLTKSLAEELKPHNIQVNAICPALVDTDMAPKALKNRAIPPEKISDTAVFLASAMSDYITGEAIKVYGKQDMYWFGSQQTAMFKTLLQSKKSSITTG</sequence>
<keyword evidence="3" id="KW-0596">Phosphopantetheine</keyword>
<keyword evidence="5" id="KW-0560">Oxidoreductase</keyword>
<dbReference type="PANTHER" id="PTHR45527">
    <property type="entry name" value="NONRIBOSOMAL PEPTIDE SYNTHETASE"/>
    <property type="match status" value="1"/>
</dbReference>